<dbReference type="Proteomes" id="UP001240150">
    <property type="component" value="Chromosome"/>
</dbReference>
<dbReference type="InterPro" id="IPR008918">
    <property type="entry name" value="HhH2"/>
</dbReference>
<dbReference type="InterPro" id="IPR038969">
    <property type="entry name" value="FEN"/>
</dbReference>
<dbReference type="SMART" id="SM00279">
    <property type="entry name" value="HhH2"/>
    <property type="match status" value="1"/>
</dbReference>
<dbReference type="SUPFAM" id="SSF88723">
    <property type="entry name" value="PIN domain-like"/>
    <property type="match status" value="1"/>
</dbReference>
<dbReference type="SUPFAM" id="SSF47807">
    <property type="entry name" value="5' to 3' exonuclease, C-terminal subdomain"/>
    <property type="match status" value="1"/>
</dbReference>
<dbReference type="Pfam" id="PF01367">
    <property type="entry name" value="5_3_exonuc"/>
    <property type="match status" value="1"/>
</dbReference>
<evidence type="ECO:0000313" key="9">
    <source>
        <dbReference type="Proteomes" id="UP001240150"/>
    </source>
</evidence>
<dbReference type="Gene3D" id="1.10.150.20">
    <property type="entry name" value="5' to 3' exonuclease, C-terminal subdomain"/>
    <property type="match status" value="1"/>
</dbReference>
<proteinExistence type="predicted"/>
<evidence type="ECO:0000256" key="5">
    <source>
        <dbReference type="ARBA" id="ARBA00049957"/>
    </source>
</evidence>
<dbReference type="Pfam" id="PF02739">
    <property type="entry name" value="5_3_exonuc_N"/>
    <property type="match status" value="1"/>
</dbReference>
<evidence type="ECO:0000259" key="7">
    <source>
        <dbReference type="SMART" id="SM00475"/>
    </source>
</evidence>
<dbReference type="RefSeq" id="WP_284914606.1">
    <property type="nucleotide sequence ID" value="NZ_CP126980.1"/>
</dbReference>
<dbReference type="SMART" id="SM00475">
    <property type="entry name" value="53EXOc"/>
    <property type="match status" value="1"/>
</dbReference>
<sequence>MLRTGGLLLVLDGNSLLHRAYHASDGSPEPAPALRGLVGYLARAAAHLRPDAVLVGFDCPLDSARRTDHPDYKAHRPAKPAELTRQLAIAPDLLRAAGVGTVVPPAYEADDVLASSATLARERGWRSVLMTSDRDAFALIDENTSVLRVRNGGFDRSVLVDHESLPAMYGVHPWQYTDFAALRGDPSDNLPGVRRFGARTAARLLAAFGSVDAAFEAGADAVREVVGELAAAALSEPAARVIVDRNRGLMRMRRDLPVPSPDSARLPLDYLVLRRALREHGINLGPSLWALTGGDAPSIPAQAEPEPEPAWAAVLQPRVLRGSMSGRRDPTPGQTALF</sequence>
<dbReference type="InterPro" id="IPR020046">
    <property type="entry name" value="5-3_exonucl_a-hlix_arch_N"/>
</dbReference>
<reference evidence="8 9" key="1">
    <citation type="submission" date="2023-06" db="EMBL/GenBank/DDBJ databases">
        <authorList>
            <person name="Yushchuk O."/>
            <person name="Binda E."/>
            <person name="Ruckert-Reed C."/>
            <person name="Fedorenko V."/>
            <person name="Kalinowski J."/>
            <person name="Marinelli F."/>
        </authorList>
    </citation>
    <scope>NUCLEOTIDE SEQUENCE [LARGE SCALE GENOMIC DNA]</scope>
    <source>
        <strain evidence="8 9">NRRL 3884</strain>
    </source>
</reference>
<evidence type="ECO:0000256" key="2">
    <source>
        <dbReference type="ARBA" id="ARBA00022801"/>
    </source>
</evidence>
<name>A0ABY8W6D2_9ACTN</name>
<dbReference type="GO" id="GO:0004527">
    <property type="term" value="F:exonuclease activity"/>
    <property type="evidence" value="ECO:0007669"/>
    <property type="project" value="UniProtKB-KW"/>
</dbReference>
<evidence type="ECO:0000256" key="4">
    <source>
        <dbReference type="ARBA" id="ARBA00023125"/>
    </source>
</evidence>
<evidence type="ECO:0000313" key="8">
    <source>
        <dbReference type="EMBL" id="WIM93399.1"/>
    </source>
</evidence>
<keyword evidence="3 8" id="KW-0269">Exonuclease</keyword>
<keyword evidence="4" id="KW-0238">DNA-binding</keyword>
<dbReference type="InterPro" id="IPR020045">
    <property type="entry name" value="DNA_polI_H3TH"/>
</dbReference>
<dbReference type="EMBL" id="CP126980">
    <property type="protein sequence ID" value="WIM93399.1"/>
    <property type="molecule type" value="Genomic_DNA"/>
</dbReference>
<keyword evidence="2" id="KW-0378">Hydrolase</keyword>
<feature type="domain" description="5'-3' exonuclease" evidence="7">
    <location>
        <begin position="6"/>
        <end position="267"/>
    </location>
</feature>
<dbReference type="InterPro" id="IPR029060">
    <property type="entry name" value="PIN-like_dom_sf"/>
</dbReference>
<evidence type="ECO:0000256" key="6">
    <source>
        <dbReference type="ARBA" id="ARBA00050026"/>
    </source>
</evidence>
<dbReference type="PANTHER" id="PTHR42646">
    <property type="entry name" value="FLAP ENDONUCLEASE XNI"/>
    <property type="match status" value="1"/>
</dbReference>
<accession>A0ABY8W6D2</accession>
<dbReference type="Gene3D" id="3.40.50.1010">
    <property type="entry name" value="5'-nuclease"/>
    <property type="match status" value="1"/>
</dbReference>
<organism evidence="8 9">
    <name type="scientific">Actinoplanes oblitus</name>
    <dbReference type="NCBI Taxonomy" id="3040509"/>
    <lineage>
        <taxon>Bacteria</taxon>
        <taxon>Bacillati</taxon>
        <taxon>Actinomycetota</taxon>
        <taxon>Actinomycetes</taxon>
        <taxon>Micromonosporales</taxon>
        <taxon>Micromonosporaceae</taxon>
        <taxon>Actinoplanes</taxon>
    </lineage>
</organism>
<dbReference type="InterPro" id="IPR002421">
    <property type="entry name" value="5-3_exonuclease"/>
</dbReference>
<keyword evidence="1" id="KW-0540">Nuclease</keyword>
<evidence type="ECO:0000256" key="1">
    <source>
        <dbReference type="ARBA" id="ARBA00022722"/>
    </source>
</evidence>
<dbReference type="PANTHER" id="PTHR42646:SF2">
    <property type="entry name" value="5'-3' EXONUCLEASE FAMILY PROTEIN"/>
    <property type="match status" value="1"/>
</dbReference>
<evidence type="ECO:0000256" key="3">
    <source>
        <dbReference type="ARBA" id="ARBA00022839"/>
    </source>
</evidence>
<keyword evidence="9" id="KW-1185">Reference proteome</keyword>
<comment type="function">
    <text evidence="5">5'-3' exonuclease acting preferentially on double-stranded DNA.</text>
</comment>
<gene>
    <name evidence="8" type="ORF">ACTOB_005376</name>
</gene>
<protein>
    <recommendedName>
        <fullName evidence="6">5'-3' exonuclease</fullName>
    </recommendedName>
</protein>
<dbReference type="CDD" id="cd09859">
    <property type="entry name" value="PIN_53EXO"/>
    <property type="match status" value="1"/>
</dbReference>
<dbReference type="InterPro" id="IPR036279">
    <property type="entry name" value="5-3_exonuclease_C_sf"/>
</dbReference>